<dbReference type="SUPFAM" id="SSF53254">
    <property type="entry name" value="Phosphoglycerate mutase-like"/>
    <property type="match status" value="1"/>
</dbReference>
<reference evidence="1 2" key="1">
    <citation type="submission" date="2019-03" db="EMBL/GenBank/DDBJ databases">
        <title>Genomic Encyclopedia of Type Strains, Phase III (KMG-III): the genomes of soil and plant-associated and newly described type strains.</title>
        <authorList>
            <person name="Whitman W."/>
        </authorList>
    </citation>
    <scope>NUCLEOTIDE SEQUENCE [LARGE SCALE GENOMIC DNA]</scope>
    <source>
        <strain evidence="1 2">VKMAc-2574</strain>
    </source>
</reference>
<name>A0ABY2FDP1_9ACTN</name>
<dbReference type="Gene3D" id="3.40.50.1240">
    <property type="entry name" value="Phosphoglycerate mutase-like"/>
    <property type="match status" value="1"/>
</dbReference>
<proteinExistence type="predicted"/>
<accession>A0ABY2FDP1</accession>
<evidence type="ECO:0000313" key="2">
    <source>
        <dbReference type="Proteomes" id="UP000295060"/>
    </source>
</evidence>
<dbReference type="InterPro" id="IPR013078">
    <property type="entry name" value="His_Pase_superF_clade-1"/>
</dbReference>
<organism evidence="1 2">
    <name type="scientific">Kribbella pratensis</name>
    <dbReference type="NCBI Taxonomy" id="2512112"/>
    <lineage>
        <taxon>Bacteria</taxon>
        <taxon>Bacillati</taxon>
        <taxon>Actinomycetota</taxon>
        <taxon>Actinomycetes</taxon>
        <taxon>Propionibacteriales</taxon>
        <taxon>Kribbellaceae</taxon>
        <taxon>Kribbella</taxon>
    </lineage>
</organism>
<dbReference type="Pfam" id="PF00300">
    <property type="entry name" value="His_Phos_1"/>
    <property type="match status" value="1"/>
</dbReference>
<dbReference type="EMBL" id="SODU01000002">
    <property type="protein sequence ID" value="TDW89464.1"/>
    <property type="molecule type" value="Genomic_DNA"/>
</dbReference>
<comment type="caution">
    <text evidence="1">The sequence shown here is derived from an EMBL/GenBank/DDBJ whole genome shotgun (WGS) entry which is preliminary data.</text>
</comment>
<gene>
    <name evidence="1" type="ORF">EV137_3258</name>
</gene>
<protein>
    <submittedName>
        <fullName evidence="1">Broad specificity phosphatase PhoE</fullName>
    </submittedName>
</protein>
<dbReference type="InterPro" id="IPR029033">
    <property type="entry name" value="His_PPase_superfam"/>
</dbReference>
<evidence type="ECO:0000313" key="1">
    <source>
        <dbReference type="EMBL" id="TDW89464.1"/>
    </source>
</evidence>
<dbReference type="Proteomes" id="UP000295060">
    <property type="component" value="Unassembled WGS sequence"/>
</dbReference>
<dbReference type="RefSeq" id="WP_134011771.1">
    <property type="nucleotide sequence ID" value="NZ_SODU01000002.1"/>
</dbReference>
<keyword evidence="2" id="KW-1185">Reference proteome</keyword>
<sequence length="182" mass="19400">MTALTVLAHALTPTLRGLVLGGDAEPDPASLEAARELKLSADAVYAGPEQAAVRTAAVLGHDPVVEPALRDREYGEWTGRELEELLASEPSRTPAWLERPHTATPGGETENDVLARVADWLGDLAAREHGSALAVVHPAIVRAIVLYVVDAPAESLRHVDVRPLATVNLSYHSGNWSLAFTP</sequence>